<evidence type="ECO:0000313" key="4">
    <source>
        <dbReference type="EMBL" id="CAF0714398.1"/>
    </source>
</evidence>
<reference evidence="4" key="1">
    <citation type="submission" date="2021-02" db="EMBL/GenBank/DDBJ databases">
        <authorList>
            <person name="Nowell W R."/>
        </authorList>
    </citation>
    <scope>NUCLEOTIDE SEQUENCE</scope>
    <source>
        <strain evidence="4">Ploen Becks lab</strain>
    </source>
</reference>
<name>A0A813M9I4_9BILA</name>
<feature type="domain" description="Coiled-coil-domain-containing protein 138 coiled-coil" evidence="3">
    <location>
        <begin position="145"/>
        <end position="200"/>
    </location>
</feature>
<dbReference type="PANTHER" id="PTHR34523">
    <property type="entry name" value="COILED-COIL DOMAIN-CONTAINING PROTEIN 138"/>
    <property type="match status" value="1"/>
</dbReference>
<gene>
    <name evidence="4" type="ORF">OXX778_LOCUS1465</name>
</gene>
<dbReference type="Proteomes" id="UP000663879">
    <property type="component" value="Unassembled WGS sequence"/>
</dbReference>
<accession>A0A813M9I4</accession>
<sequence>MSKLEIDWDSNESIDYVSDVEIYKNRIHSRIASKTSYSFDDKSDYFENKNDYSSNSSLEETQGKLIISPETKLNKNDLNKIYKKLNNIHSKLINEYKILQQREKTITERELKLQSENGSILENLKIKYDEEIENIKDQIKKKSCENKRLSDSFRVCKESNESLKSKLAETQDKLDKLDKQNHSLKNRLSNLHKKIEISENKTQNFTENPKVEIIQPKKSLNSTQSLNLFEPFAASVSWINETFLKQKLDFSLPLNNDVNLIEKIQKILPTLSDLLINSKKQFKEYQKTFLEFIYWSLLHFDSSFQNQKLNLSNTFRRIGEELFKNIHSSKTDEAFSVEWLDLQDTKSRLLSYMIILRTLNQIDYIIQIFELLKDELKEEGQKETFLGYHGTWTILKWCKLGNQIVLNLSTEVYLIMSVEWTKQSQFLNSCSNEYWFSQMSILLRNSNVTTCDAFSSSSSISLANSQNSLDLRIIEKMSILYQKLSKNPQNKKYFDMFSLTKICNDLLKRFGHESEFLKMNLKSILFNLK</sequence>
<dbReference type="InterPro" id="IPR048750">
    <property type="entry name" value="CCDC138_C"/>
</dbReference>
<keyword evidence="1" id="KW-0175">Coiled coil</keyword>
<organism evidence="4 5">
    <name type="scientific">Brachionus calyciflorus</name>
    <dbReference type="NCBI Taxonomy" id="104777"/>
    <lineage>
        <taxon>Eukaryota</taxon>
        <taxon>Metazoa</taxon>
        <taxon>Spiralia</taxon>
        <taxon>Gnathifera</taxon>
        <taxon>Rotifera</taxon>
        <taxon>Eurotatoria</taxon>
        <taxon>Monogononta</taxon>
        <taxon>Pseudotrocha</taxon>
        <taxon>Ploima</taxon>
        <taxon>Brachionidae</taxon>
        <taxon>Brachionus</taxon>
    </lineage>
</organism>
<dbReference type="AlphaFoldDB" id="A0A813M9I4"/>
<evidence type="ECO:0000256" key="1">
    <source>
        <dbReference type="SAM" id="Coils"/>
    </source>
</evidence>
<dbReference type="EMBL" id="CAJNOC010000094">
    <property type="protein sequence ID" value="CAF0714398.1"/>
    <property type="molecule type" value="Genomic_DNA"/>
</dbReference>
<proteinExistence type="predicted"/>
<feature type="domain" description="Coiled-coil" evidence="2">
    <location>
        <begin position="258"/>
        <end position="448"/>
    </location>
</feature>
<evidence type="ECO:0000259" key="2">
    <source>
        <dbReference type="Pfam" id="PF21035"/>
    </source>
</evidence>
<dbReference type="OrthoDB" id="2161164at2759"/>
<keyword evidence="5" id="KW-1185">Reference proteome</keyword>
<dbReference type="PANTHER" id="PTHR34523:SF1">
    <property type="entry name" value="COILED-COIL DOMAIN-CONTAINING PROTEIN 138"/>
    <property type="match status" value="1"/>
</dbReference>
<dbReference type="InterPro" id="IPR038798">
    <property type="entry name" value="CCDC138"/>
</dbReference>
<feature type="coiled-coil region" evidence="1">
    <location>
        <begin position="75"/>
        <end position="201"/>
    </location>
</feature>
<dbReference type="Pfam" id="PF21037">
    <property type="entry name" value="CCDC138_cc"/>
    <property type="match status" value="1"/>
</dbReference>
<dbReference type="Pfam" id="PF21035">
    <property type="entry name" value="CCDC138_C"/>
    <property type="match status" value="2"/>
</dbReference>
<evidence type="ECO:0000259" key="3">
    <source>
        <dbReference type="Pfam" id="PF21037"/>
    </source>
</evidence>
<evidence type="ECO:0000313" key="5">
    <source>
        <dbReference type="Proteomes" id="UP000663879"/>
    </source>
</evidence>
<feature type="domain" description="Coiled-coil" evidence="2">
    <location>
        <begin position="451"/>
        <end position="528"/>
    </location>
</feature>
<comment type="caution">
    <text evidence="4">The sequence shown here is derived from an EMBL/GenBank/DDBJ whole genome shotgun (WGS) entry which is preliminary data.</text>
</comment>
<protein>
    <submittedName>
        <fullName evidence="4">Uncharacterized protein</fullName>
    </submittedName>
</protein>
<dbReference type="InterPro" id="IPR048751">
    <property type="entry name" value="CCDC138_CC"/>
</dbReference>